<dbReference type="KEGG" id="satk:SA2016_3397"/>
<dbReference type="Pfam" id="PF08310">
    <property type="entry name" value="LGFP"/>
    <property type="match status" value="5"/>
</dbReference>
<feature type="region of interest" description="Disordered" evidence="1">
    <location>
        <begin position="32"/>
        <end position="79"/>
    </location>
</feature>
<gene>
    <name evidence="3" type="ORF">SA2016_3397</name>
</gene>
<proteinExistence type="predicted"/>
<evidence type="ECO:0000313" key="3">
    <source>
        <dbReference type="EMBL" id="AMM34058.1"/>
    </source>
</evidence>
<sequence precursor="true">MRVTTVRGHRSALRILSACALGALLWGGVSGPASATTTPSPTPSALATATDTATASPTATATATDTATAAPTDTTPPAPEYVVRGAIGAKYVADGGASALGTPLGNEVCTGPRGGCYQWFTEGLIWWSSTTGAHTVRNDGFRFRYELEDWAWGPLGYPLWDIECSAPGGGCYQRFEGGILWKDPAGDPATWPHGGIGARYAALNWAWGPLGYPAGDEQCYPGSTTCWEPFAGGSIWWSPSTGAHMVRGAIGSAWTADGWDLGLPLQDEQCTAPRGGCYQWFQNAVYWWSSGSGTHYVKGGIKAAYERVNWAWGGLGYPLTNEYTVSTGKRQDFQGGSILWDWHSGATTVLWG</sequence>
<organism evidence="3 4">
    <name type="scientific">Sinomonas atrocyanea</name>
    <dbReference type="NCBI Taxonomy" id="37927"/>
    <lineage>
        <taxon>Bacteria</taxon>
        <taxon>Bacillati</taxon>
        <taxon>Actinomycetota</taxon>
        <taxon>Actinomycetes</taxon>
        <taxon>Micrococcales</taxon>
        <taxon>Micrococcaceae</taxon>
        <taxon>Sinomonas</taxon>
    </lineage>
</organism>
<evidence type="ECO:0008006" key="5">
    <source>
        <dbReference type="Google" id="ProtNLM"/>
    </source>
</evidence>
<feature type="signal peptide" evidence="2">
    <location>
        <begin position="1"/>
        <end position="35"/>
    </location>
</feature>
<dbReference type="RefSeq" id="WP_066500317.1">
    <property type="nucleotide sequence ID" value="NZ_BJMO01000046.1"/>
</dbReference>
<name>A0A127A3L2_9MICC</name>
<dbReference type="Proteomes" id="UP000070134">
    <property type="component" value="Chromosome"/>
</dbReference>
<accession>A0A127A3L2</accession>
<evidence type="ECO:0000313" key="4">
    <source>
        <dbReference type="Proteomes" id="UP000070134"/>
    </source>
</evidence>
<keyword evidence="2" id="KW-0732">Signal</keyword>
<protein>
    <recommendedName>
        <fullName evidence="5">LGFP repeat-containing protein</fullName>
    </recommendedName>
</protein>
<dbReference type="STRING" id="37927.SA2016_3397"/>
<evidence type="ECO:0000256" key="1">
    <source>
        <dbReference type="SAM" id="MobiDB-lite"/>
    </source>
</evidence>
<reference evidence="3 4" key="1">
    <citation type="submission" date="2016-02" db="EMBL/GenBank/DDBJ databases">
        <title>Complete genome of Sinomonas atrocyanea KCTC 3377.</title>
        <authorList>
            <person name="Kim K.M."/>
        </authorList>
    </citation>
    <scope>NUCLEOTIDE SEQUENCE [LARGE SCALE GENOMIC DNA]</scope>
    <source>
        <strain evidence="3 4">KCTC 3377</strain>
    </source>
</reference>
<feature type="compositionally biased region" description="Low complexity" evidence="1">
    <location>
        <begin position="32"/>
        <end position="73"/>
    </location>
</feature>
<keyword evidence="4" id="KW-1185">Reference proteome</keyword>
<dbReference type="EMBL" id="CP014518">
    <property type="protein sequence ID" value="AMM34058.1"/>
    <property type="molecule type" value="Genomic_DNA"/>
</dbReference>
<dbReference type="AlphaFoldDB" id="A0A127A3L2"/>
<dbReference type="InterPro" id="IPR013207">
    <property type="entry name" value="LGFP"/>
</dbReference>
<evidence type="ECO:0000256" key="2">
    <source>
        <dbReference type="SAM" id="SignalP"/>
    </source>
</evidence>
<feature type="chain" id="PRO_5007445600" description="LGFP repeat-containing protein" evidence="2">
    <location>
        <begin position="36"/>
        <end position="352"/>
    </location>
</feature>